<dbReference type="GO" id="GO:0071555">
    <property type="term" value="P:cell wall organization"/>
    <property type="evidence" value="ECO:0007669"/>
    <property type="project" value="UniProtKB-KW"/>
</dbReference>
<evidence type="ECO:0000313" key="9">
    <source>
        <dbReference type="Proteomes" id="UP001237642"/>
    </source>
</evidence>
<proteinExistence type="inferred from homology"/>
<dbReference type="AlphaFoldDB" id="A0AAD8IVB5"/>
<comment type="caution">
    <text evidence="8">The sequence shown here is derived from an EMBL/GenBank/DDBJ whole genome shotgun (WGS) entry which is preliminary data.</text>
</comment>
<evidence type="ECO:0000256" key="5">
    <source>
        <dbReference type="ARBA" id="ARBA00023316"/>
    </source>
</evidence>
<evidence type="ECO:0000256" key="4">
    <source>
        <dbReference type="ARBA" id="ARBA00022512"/>
    </source>
</evidence>
<keyword evidence="4 6" id="KW-0134">Cell wall</keyword>
<keyword evidence="5 6" id="KW-0961">Cell wall biogenesis/degradation</keyword>
<dbReference type="EMBL" id="JAUIZM010000003">
    <property type="protein sequence ID" value="KAK1392301.1"/>
    <property type="molecule type" value="Genomic_DNA"/>
</dbReference>
<dbReference type="InterPro" id="IPR004963">
    <property type="entry name" value="PAE/NOTUM"/>
</dbReference>
<dbReference type="PANTHER" id="PTHR21562:SF83">
    <property type="entry name" value="PECTIN ACETYLESTERASE 4"/>
    <property type="match status" value="1"/>
</dbReference>
<name>A0AAD8IVB5_9APIA</name>
<evidence type="ECO:0000313" key="8">
    <source>
        <dbReference type="EMBL" id="KAK1392301.1"/>
    </source>
</evidence>
<dbReference type="GO" id="GO:0016787">
    <property type="term" value="F:hydrolase activity"/>
    <property type="evidence" value="ECO:0007669"/>
    <property type="project" value="UniProtKB-KW"/>
</dbReference>
<keyword evidence="6" id="KW-0964">Secreted</keyword>
<accession>A0AAD8IVB5</accession>
<comment type="similarity">
    <text evidence="3 6">Belongs to the pectinacetylesterase family.</text>
</comment>
<dbReference type="Proteomes" id="UP001237642">
    <property type="component" value="Unassembled WGS sequence"/>
</dbReference>
<evidence type="ECO:0000256" key="2">
    <source>
        <dbReference type="ARBA" id="ARBA00004191"/>
    </source>
</evidence>
<protein>
    <recommendedName>
        <fullName evidence="6">Pectin acetylesterase</fullName>
        <ecNumber evidence="6">3.1.1.-</ecNumber>
    </recommendedName>
</protein>
<evidence type="ECO:0000256" key="3">
    <source>
        <dbReference type="ARBA" id="ARBA00005784"/>
    </source>
</evidence>
<keyword evidence="7" id="KW-0472">Membrane</keyword>
<feature type="transmembrane region" description="Helical" evidence="7">
    <location>
        <begin position="20"/>
        <end position="40"/>
    </location>
</feature>
<sequence>MTLHLQSILTNHRRVWWCKFNWVVAAAVSAIFLLGFSLFFTSPNKTPHFTLLSDMVPLTLIANAKNTGAFCLDGSLPGYHFQKGFGSGSRNWLLHIEAVN</sequence>
<keyword evidence="9" id="KW-1185">Reference proteome</keyword>
<evidence type="ECO:0000256" key="1">
    <source>
        <dbReference type="ARBA" id="ARBA00003534"/>
    </source>
</evidence>
<evidence type="ECO:0000256" key="7">
    <source>
        <dbReference type="SAM" id="Phobius"/>
    </source>
</evidence>
<dbReference type="Pfam" id="PF03283">
    <property type="entry name" value="PAE"/>
    <property type="match status" value="1"/>
</dbReference>
<gene>
    <name evidence="8" type="ORF">POM88_011357</name>
</gene>
<dbReference type="EC" id="3.1.1.-" evidence="6"/>
<reference evidence="8" key="1">
    <citation type="submission" date="2023-02" db="EMBL/GenBank/DDBJ databases">
        <title>Genome of toxic invasive species Heracleum sosnowskyi carries increased number of genes despite the absence of recent whole-genome duplications.</title>
        <authorList>
            <person name="Schelkunov M."/>
            <person name="Shtratnikova V."/>
            <person name="Makarenko M."/>
            <person name="Klepikova A."/>
            <person name="Omelchenko D."/>
            <person name="Novikova G."/>
            <person name="Obukhova E."/>
            <person name="Bogdanov V."/>
            <person name="Penin A."/>
            <person name="Logacheva M."/>
        </authorList>
    </citation>
    <scope>NUCLEOTIDE SEQUENCE</scope>
    <source>
        <strain evidence="8">Hsosn_3</strain>
        <tissue evidence="8">Leaf</tissue>
    </source>
</reference>
<organism evidence="8 9">
    <name type="scientific">Heracleum sosnowskyi</name>
    <dbReference type="NCBI Taxonomy" id="360622"/>
    <lineage>
        <taxon>Eukaryota</taxon>
        <taxon>Viridiplantae</taxon>
        <taxon>Streptophyta</taxon>
        <taxon>Embryophyta</taxon>
        <taxon>Tracheophyta</taxon>
        <taxon>Spermatophyta</taxon>
        <taxon>Magnoliopsida</taxon>
        <taxon>eudicotyledons</taxon>
        <taxon>Gunneridae</taxon>
        <taxon>Pentapetalae</taxon>
        <taxon>asterids</taxon>
        <taxon>campanulids</taxon>
        <taxon>Apiales</taxon>
        <taxon>Apiaceae</taxon>
        <taxon>Apioideae</taxon>
        <taxon>apioid superclade</taxon>
        <taxon>Tordylieae</taxon>
        <taxon>Tordyliinae</taxon>
        <taxon>Heracleum</taxon>
    </lineage>
</organism>
<keyword evidence="7" id="KW-0812">Transmembrane</keyword>
<comment type="subcellular location">
    <subcellularLocation>
        <location evidence="2 6">Secreted</location>
        <location evidence="2 6">Cell wall</location>
    </subcellularLocation>
</comment>
<evidence type="ECO:0000256" key="6">
    <source>
        <dbReference type="RuleBase" id="RU363114"/>
    </source>
</evidence>
<dbReference type="PANTHER" id="PTHR21562">
    <property type="entry name" value="NOTUM-RELATED"/>
    <property type="match status" value="1"/>
</dbReference>
<comment type="function">
    <text evidence="1 6">Hydrolyzes acetyl esters in homogalacturonan regions of pectin. In type I primary cell wall, galacturonic acid residues of pectin can be acetylated at the O-2 and O-3 positions. Decreasing the degree of acetylation of pectin gels in vitro alters their physical properties.</text>
</comment>
<reference evidence="8" key="2">
    <citation type="submission" date="2023-05" db="EMBL/GenBank/DDBJ databases">
        <authorList>
            <person name="Schelkunov M.I."/>
        </authorList>
    </citation>
    <scope>NUCLEOTIDE SEQUENCE</scope>
    <source>
        <strain evidence="8">Hsosn_3</strain>
        <tissue evidence="8">Leaf</tissue>
    </source>
</reference>
<keyword evidence="7" id="KW-1133">Transmembrane helix</keyword>
<keyword evidence="6" id="KW-0378">Hydrolase</keyword>